<proteinExistence type="predicted"/>
<dbReference type="EMBL" id="CP075147">
    <property type="protein sequence ID" value="UTX42392.1"/>
    <property type="molecule type" value="Genomic_DNA"/>
</dbReference>
<keyword evidence="2" id="KW-1133">Transmembrane helix</keyword>
<dbReference type="Proteomes" id="UP001059546">
    <property type="component" value="Chromosome I"/>
</dbReference>
<gene>
    <name evidence="3" type="ORF">GPU96_01g00950</name>
</gene>
<dbReference type="AlphaFoldDB" id="A0A9Q9C8H9"/>
<feature type="transmembrane region" description="Helical" evidence="2">
    <location>
        <begin position="17"/>
        <end position="36"/>
    </location>
</feature>
<evidence type="ECO:0000256" key="2">
    <source>
        <dbReference type="SAM" id="Phobius"/>
    </source>
</evidence>
<evidence type="ECO:0000256" key="1">
    <source>
        <dbReference type="SAM" id="MobiDB-lite"/>
    </source>
</evidence>
<reference evidence="3" key="1">
    <citation type="submission" date="2021-05" db="EMBL/GenBank/DDBJ databases">
        <title>Encephalitozoon hellem ATCC 50604 Complete Genome.</title>
        <authorList>
            <person name="Mascarenhas dos Santos A.C."/>
            <person name="Julian A.T."/>
            <person name="Pombert J.-F."/>
        </authorList>
    </citation>
    <scope>NUCLEOTIDE SEQUENCE</scope>
    <source>
        <strain evidence="3">ATCC 50604</strain>
    </source>
</reference>
<evidence type="ECO:0000313" key="3">
    <source>
        <dbReference type="EMBL" id="UTX42392.1"/>
    </source>
</evidence>
<name>A0A9Q9C8H9_ENCHE</name>
<sequence length="164" mass="18056">MEPSDGRSGSTISLKKLGIIVAIFFFTMATGLILIYRHLNSKSDGGSVSGSQSRFGISMRREGKKPTSGGNERASLLSMDVEHVRKLFNAIFEDISDGKKAYMDIVNFLEKHENSSGLSPRTKNFIKRAILFLKGISSTTDKSGDIEILMALVNVITKRLPKNK</sequence>
<protein>
    <submittedName>
        <fullName evidence="3">Uncharacterized protein</fullName>
    </submittedName>
</protein>
<feature type="compositionally biased region" description="Polar residues" evidence="1">
    <location>
        <begin position="42"/>
        <end position="55"/>
    </location>
</feature>
<organism evidence="3 4">
    <name type="scientific">Encephalitozoon hellem</name>
    <name type="common">Microsporidian parasite</name>
    <dbReference type="NCBI Taxonomy" id="27973"/>
    <lineage>
        <taxon>Eukaryota</taxon>
        <taxon>Fungi</taxon>
        <taxon>Fungi incertae sedis</taxon>
        <taxon>Microsporidia</taxon>
        <taxon>Unikaryonidae</taxon>
        <taxon>Encephalitozoon</taxon>
    </lineage>
</organism>
<keyword evidence="2" id="KW-0812">Transmembrane</keyword>
<accession>A0A9Q9C8H9</accession>
<evidence type="ECO:0000313" key="4">
    <source>
        <dbReference type="Proteomes" id="UP001059546"/>
    </source>
</evidence>
<feature type="region of interest" description="Disordered" evidence="1">
    <location>
        <begin position="42"/>
        <end position="74"/>
    </location>
</feature>
<keyword evidence="2" id="KW-0472">Membrane</keyword>